<organism evidence="3 4">
    <name type="scientific">Cotesia glomerata</name>
    <name type="common">Lepidopteran parasitic wasp</name>
    <name type="synonym">Apanteles glomeratus</name>
    <dbReference type="NCBI Taxonomy" id="32391"/>
    <lineage>
        <taxon>Eukaryota</taxon>
        <taxon>Metazoa</taxon>
        <taxon>Ecdysozoa</taxon>
        <taxon>Arthropoda</taxon>
        <taxon>Hexapoda</taxon>
        <taxon>Insecta</taxon>
        <taxon>Pterygota</taxon>
        <taxon>Neoptera</taxon>
        <taxon>Endopterygota</taxon>
        <taxon>Hymenoptera</taxon>
        <taxon>Apocrita</taxon>
        <taxon>Ichneumonoidea</taxon>
        <taxon>Braconidae</taxon>
        <taxon>Microgastrinae</taxon>
        <taxon>Cotesia</taxon>
    </lineage>
</organism>
<keyword evidence="4" id="KW-1185">Reference proteome</keyword>
<dbReference type="InterPro" id="IPR032675">
    <property type="entry name" value="LRR_dom_sf"/>
</dbReference>
<accession>A0AAV7IF11</accession>
<reference evidence="3 4" key="1">
    <citation type="journal article" date="2021" name="J. Hered.">
        <title>A chromosome-level genome assembly of the parasitoid wasp, Cotesia glomerata (Hymenoptera: Braconidae).</title>
        <authorList>
            <person name="Pinto B.J."/>
            <person name="Weis J.J."/>
            <person name="Gamble T."/>
            <person name="Ode P.J."/>
            <person name="Paul R."/>
            <person name="Zaspel J.M."/>
        </authorList>
    </citation>
    <scope>NUCLEOTIDE SEQUENCE [LARGE SCALE GENOMIC DNA]</scope>
    <source>
        <strain evidence="3">CgM1</strain>
    </source>
</reference>
<dbReference type="SUPFAM" id="SSF52058">
    <property type="entry name" value="L domain-like"/>
    <property type="match status" value="1"/>
</dbReference>
<dbReference type="PANTHER" id="PTHR24366">
    <property type="entry name" value="IG(IMMUNOGLOBULIN) AND LRR(LEUCINE RICH REPEAT) DOMAINS"/>
    <property type="match status" value="1"/>
</dbReference>
<keyword evidence="2" id="KW-0677">Repeat</keyword>
<dbReference type="AlphaFoldDB" id="A0AAV7IF11"/>
<protein>
    <submittedName>
        <fullName evidence="3">Uncharacterized protein</fullName>
    </submittedName>
</protein>
<comment type="caution">
    <text evidence="3">The sequence shown here is derived from an EMBL/GenBank/DDBJ whole genome shotgun (WGS) entry which is preliminary data.</text>
</comment>
<keyword evidence="1" id="KW-0433">Leucine-rich repeat</keyword>
<dbReference type="PROSITE" id="PS51450">
    <property type="entry name" value="LRR"/>
    <property type="match status" value="1"/>
</dbReference>
<proteinExistence type="predicted"/>
<dbReference type="PANTHER" id="PTHR24366:SF96">
    <property type="entry name" value="LEUCINE RICH REPEAT CONTAINING 53"/>
    <property type="match status" value="1"/>
</dbReference>
<evidence type="ECO:0000313" key="4">
    <source>
        <dbReference type="Proteomes" id="UP000826195"/>
    </source>
</evidence>
<evidence type="ECO:0000313" key="3">
    <source>
        <dbReference type="EMBL" id="KAH0560210.1"/>
    </source>
</evidence>
<dbReference type="Proteomes" id="UP000826195">
    <property type="component" value="Unassembled WGS sequence"/>
</dbReference>
<sequence>MKKKISNALKLEDRNSTVYPLSSSKCFHRESFDCPQVENPNNCPCKAIKFSSDEIDQKIGVYCCNLNSETLISSVECANFSVNITDVHIRNATIKSFNVSEAIWKNLESLSITDGRINNIKGQFNNDTKISCLNLSNNALSKFNSNFIAQMNYLENLDLSFNNITDLPTFSRSLTILDISGMSTIPCLEIKQAIDRNESYTRRLSFRNKNTTVCSAAKDWTWFKAAEKISIRQLLSDISEIPIHVLVPVTYKASNEVNGNVFLGGNEILCDCYAAKYLKDWFEVNILDGDEVNCSNSLDRVINLDVMKMCKFDDESSDYIYCIIAIEVILLNNA</sequence>
<dbReference type="EMBL" id="JAHXZJ010000374">
    <property type="protein sequence ID" value="KAH0560210.1"/>
    <property type="molecule type" value="Genomic_DNA"/>
</dbReference>
<name>A0AAV7IF11_COTGL</name>
<evidence type="ECO:0000256" key="1">
    <source>
        <dbReference type="ARBA" id="ARBA00022614"/>
    </source>
</evidence>
<dbReference type="Gene3D" id="3.80.10.10">
    <property type="entry name" value="Ribonuclease Inhibitor"/>
    <property type="match status" value="1"/>
</dbReference>
<dbReference type="InterPro" id="IPR001611">
    <property type="entry name" value="Leu-rich_rpt"/>
</dbReference>
<gene>
    <name evidence="3" type="ORF">KQX54_002517</name>
</gene>
<evidence type="ECO:0000256" key="2">
    <source>
        <dbReference type="ARBA" id="ARBA00022737"/>
    </source>
</evidence>